<organism evidence="1 2">
    <name type="scientific">Stephania yunnanensis</name>
    <dbReference type="NCBI Taxonomy" id="152371"/>
    <lineage>
        <taxon>Eukaryota</taxon>
        <taxon>Viridiplantae</taxon>
        <taxon>Streptophyta</taxon>
        <taxon>Embryophyta</taxon>
        <taxon>Tracheophyta</taxon>
        <taxon>Spermatophyta</taxon>
        <taxon>Magnoliopsida</taxon>
        <taxon>Ranunculales</taxon>
        <taxon>Menispermaceae</taxon>
        <taxon>Menispermoideae</taxon>
        <taxon>Cissampelideae</taxon>
        <taxon>Stephania</taxon>
    </lineage>
</organism>
<keyword evidence="2" id="KW-1185">Reference proteome</keyword>
<accession>A0AAP0HG61</accession>
<dbReference type="EMBL" id="JBBNAF010000049">
    <property type="protein sequence ID" value="KAK9081690.1"/>
    <property type="molecule type" value="Genomic_DNA"/>
</dbReference>
<evidence type="ECO:0000313" key="1">
    <source>
        <dbReference type="EMBL" id="KAK9081690.1"/>
    </source>
</evidence>
<sequence>MCRGSSQDFMDSIAGEHPVAIVAPLARPRLSGPTVLPNGFGAVEADLVPSYRSDIQSEIQGLELRIEEPILQPCAISLKVSSIQKTRESKGVKLRGPPNCVVHYFKWVESDFSLDASSANSLPLHIPSPSLATLMHASALRVSMGVAIRF</sequence>
<protein>
    <submittedName>
        <fullName evidence="1">Uncharacterized protein</fullName>
    </submittedName>
</protein>
<gene>
    <name evidence="1" type="ORF">Syun_030908</name>
</gene>
<reference evidence="1 2" key="1">
    <citation type="submission" date="2024-01" db="EMBL/GenBank/DDBJ databases">
        <title>Genome assemblies of Stephania.</title>
        <authorList>
            <person name="Yang L."/>
        </authorList>
    </citation>
    <scope>NUCLEOTIDE SEQUENCE [LARGE SCALE GENOMIC DNA]</scope>
    <source>
        <strain evidence="1">YNDBR</strain>
        <tissue evidence="1">Leaf</tissue>
    </source>
</reference>
<name>A0AAP0HG61_9MAGN</name>
<comment type="caution">
    <text evidence="1">The sequence shown here is derived from an EMBL/GenBank/DDBJ whole genome shotgun (WGS) entry which is preliminary data.</text>
</comment>
<dbReference type="AlphaFoldDB" id="A0AAP0HG61"/>
<proteinExistence type="predicted"/>
<dbReference type="Proteomes" id="UP001420932">
    <property type="component" value="Unassembled WGS sequence"/>
</dbReference>
<evidence type="ECO:0000313" key="2">
    <source>
        <dbReference type="Proteomes" id="UP001420932"/>
    </source>
</evidence>